<comment type="similarity">
    <text evidence="1">Belongs to the UPF0235 family.</text>
</comment>
<dbReference type="PANTHER" id="PTHR13420">
    <property type="entry name" value="UPF0235 PROTEIN C15ORF40"/>
    <property type="match status" value="1"/>
</dbReference>
<evidence type="ECO:0008006" key="4">
    <source>
        <dbReference type="Google" id="ProtNLM"/>
    </source>
</evidence>
<dbReference type="GO" id="GO:0005737">
    <property type="term" value="C:cytoplasm"/>
    <property type="evidence" value="ECO:0007669"/>
    <property type="project" value="TreeGrafter"/>
</dbReference>
<proteinExistence type="inferred from homology"/>
<evidence type="ECO:0000313" key="2">
    <source>
        <dbReference type="EMBL" id="CEO46769.1"/>
    </source>
</evidence>
<sequence>MASSSAVRFIAASKKSPLGSLQIHLHVKPGASKNREGILGVSDSTIDLCVAARAQDGEANKAVVSLLSDVLDVPKSRLSLSHGLKSRDKVVVLGGVSGENGDEFAENVLAQLRKAVS</sequence>
<dbReference type="NCBIfam" id="TIGR00251">
    <property type="entry name" value="DUF167 family protein"/>
    <property type="match status" value="1"/>
</dbReference>
<dbReference type="Proteomes" id="UP000616885">
    <property type="component" value="Unassembled WGS sequence"/>
</dbReference>
<dbReference type="HAMAP" id="MF_00634">
    <property type="entry name" value="UPF0235"/>
    <property type="match status" value="1"/>
</dbReference>
<evidence type="ECO:0000313" key="3">
    <source>
        <dbReference type="EMBL" id="KAF9756607.1"/>
    </source>
</evidence>
<dbReference type="PANTHER" id="PTHR13420:SF7">
    <property type="entry name" value="UPF0235 PROTEIN C15ORF40"/>
    <property type="match status" value="1"/>
</dbReference>
<dbReference type="Gene3D" id="3.30.1200.10">
    <property type="entry name" value="YggU-like"/>
    <property type="match status" value="1"/>
</dbReference>
<protein>
    <recommendedName>
        <fullName evidence="4">DUF167 domain protein</fullName>
    </recommendedName>
</protein>
<name>A0A0B7JP90_BIOOC</name>
<evidence type="ECO:0000256" key="1">
    <source>
        <dbReference type="ARBA" id="ARBA00010364"/>
    </source>
</evidence>
<gene>
    <name evidence="2" type="ORF">BN869_000002824_1</name>
    <name evidence="3" type="ORF">IM811_007551</name>
</gene>
<reference evidence="3" key="2">
    <citation type="submission" date="2020-10" db="EMBL/GenBank/DDBJ databases">
        <title>High-Quality Genome Resource of Clonostachys rosea strain S41 by Oxford Nanopore Long-Read Sequencing.</title>
        <authorList>
            <person name="Wang H."/>
        </authorList>
    </citation>
    <scope>NUCLEOTIDE SEQUENCE</scope>
    <source>
        <strain evidence="3">S41</strain>
    </source>
</reference>
<dbReference type="InterPro" id="IPR003746">
    <property type="entry name" value="DUF167"/>
</dbReference>
<dbReference type="SMART" id="SM01152">
    <property type="entry name" value="DUF167"/>
    <property type="match status" value="1"/>
</dbReference>
<dbReference type="EMBL" id="JADCTT010000002">
    <property type="protein sequence ID" value="KAF9756607.1"/>
    <property type="molecule type" value="Genomic_DNA"/>
</dbReference>
<organism evidence="2">
    <name type="scientific">Bionectria ochroleuca</name>
    <name type="common">Gliocladium roseum</name>
    <dbReference type="NCBI Taxonomy" id="29856"/>
    <lineage>
        <taxon>Eukaryota</taxon>
        <taxon>Fungi</taxon>
        <taxon>Dikarya</taxon>
        <taxon>Ascomycota</taxon>
        <taxon>Pezizomycotina</taxon>
        <taxon>Sordariomycetes</taxon>
        <taxon>Hypocreomycetidae</taxon>
        <taxon>Hypocreales</taxon>
        <taxon>Bionectriaceae</taxon>
        <taxon>Clonostachys</taxon>
    </lineage>
</organism>
<dbReference type="Pfam" id="PF02594">
    <property type="entry name" value="DUF167"/>
    <property type="match status" value="1"/>
</dbReference>
<dbReference type="SUPFAM" id="SSF69786">
    <property type="entry name" value="YggU-like"/>
    <property type="match status" value="1"/>
</dbReference>
<dbReference type="EMBL" id="CDPU01000005">
    <property type="protein sequence ID" value="CEO46769.1"/>
    <property type="molecule type" value="Genomic_DNA"/>
</dbReference>
<reference evidence="2" key="1">
    <citation type="submission" date="2015-01" db="EMBL/GenBank/DDBJ databases">
        <authorList>
            <person name="Durling Mikael"/>
        </authorList>
    </citation>
    <scope>NUCLEOTIDE SEQUENCE</scope>
</reference>
<dbReference type="AlphaFoldDB" id="A0A0B7JP90"/>
<dbReference type="InterPro" id="IPR036591">
    <property type="entry name" value="YggU-like_sf"/>
</dbReference>
<accession>A0A0B7JP90</accession>